<keyword evidence="2" id="KW-0808">Transferase</keyword>
<feature type="transmembrane region" description="Helical" evidence="4">
    <location>
        <begin position="7"/>
        <end position="29"/>
    </location>
</feature>
<dbReference type="PANTHER" id="PTHR10434:SF40">
    <property type="entry name" value="1-ACYL-SN-GLYCEROL-3-PHOSPHATE ACYLTRANSFERASE"/>
    <property type="match status" value="1"/>
</dbReference>
<keyword evidence="3 6" id="KW-0012">Acyltransferase</keyword>
<dbReference type="GO" id="GO:0016746">
    <property type="term" value="F:acyltransferase activity"/>
    <property type="evidence" value="ECO:0007669"/>
    <property type="project" value="UniProtKB-KW"/>
</dbReference>
<proteinExistence type="predicted"/>
<dbReference type="RefSeq" id="WP_379877068.1">
    <property type="nucleotide sequence ID" value="NZ_JBHUIP010000012.1"/>
</dbReference>
<evidence type="ECO:0000256" key="1">
    <source>
        <dbReference type="ARBA" id="ARBA00005189"/>
    </source>
</evidence>
<dbReference type="Proteomes" id="UP001597295">
    <property type="component" value="Unassembled WGS sequence"/>
</dbReference>
<evidence type="ECO:0000256" key="2">
    <source>
        <dbReference type="ARBA" id="ARBA00022679"/>
    </source>
</evidence>
<gene>
    <name evidence="6" type="ORF">ACFSM5_14090</name>
</gene>
<dbReference type="PANTHER" id="PTHR10434">
    <property type="entry name" value="1-ACYL-SN-GLYCEROL-3-PHOSPHATE ACYLTRANSFERASE"/>
    <property type="match status" value="1"/>
</dbReference>
<dbReference type="EMBL" id="JBHUIP010000012">
    <property type="protein sequence ID" value="MFD2264027.1"/>
    <property type="molecule type" value="Genomic_DNA"/>
</dbReference>
<organism evidence="6 7">
    <name type="scientific">Lacibacterium aquatile</name>
    <dbReference type="NCBI Taxonomy" id="1168082"/>
    <lineage>
        <taxon>Bacteria</taxon>
        <taxon>Pseudomonadati</taxon>
        <taxon>Pseudomonadota</taxon>
        <taxon>Alphaproteobacteria</taxon>
        <taxon>Rhodospirillales</taxon>
        <taxon>Rhodospirillaceae</taxon>
    </lineage>
</organism>
<protein>
    <submittedName>
        <fullName evidence="6">Lysophospholipid acyltransferase family protein</fullName>
    </submittedName>
</protein>
<dbReference type="InterPro" id="IPR002123">
    <property type="entry name" value="Plipid/glycerol_acylTrfase"/>
</dbReference>
<dbReference type="SUPFAM" id="SSF69593">
    <property type="entry name" value="Glycerol-3-phosphate (1)-acyltransferase"/>
    <property type="match status" value="1"/>
</dbReference>
<comment type="caution">
    <text evidence="6">The sequence shown here is derived from an EMBL/GenBank/DDBJ whole genome shotgun (WGS) entry which is preliminary data.</text>
</comment>
<comment type="pathway">
    <text evidence="1">Lipid metabolism.</text>
</comment>
<keyword evidence="7" id="KW-1185">Reference proteome</keyword>
<evidence type="ECO:0000256" key="3">
    <source>
        <dbReference type="ARBA" id="ARBA00023315"/>
    </source>
</evidence>
<sequence>MIYVRSLAFNIAFLVWFICCTVGGLPLLFTNRENLFPLARVWINGTSFLLRVIVGLKYEVRGIENLPEGACIVASKHQSAWDTLIFMPLLKRPVFIHKKELLWFPMLGFYLWRGGMIAVDRSAGKRAIIHIGRAAKPLLAVGRRVIIFPQGTRTPPGEIRPYRSGVQSIAAATNVPVVPVALNSGLYWGRNAFTKRPGTILLEFLPPLMPPHKDRAAFMEALEGAIEPATQRLEAEGRARDGV</sequence>
<feature type="domain" description="Phospholipid/glycerol acyltransferase" evidence="5">
    <location>
        <begin position="71"/>
        <end position="185"/>
    </location>
</feature>
<reference evidence="7" key="1">
    <citation type="journal article" date="2019" name="Int. J. Syst. Evol. Microbiol.">
        <title>The Global Catalogue of Microorganisms (GCM) 10K type strain sequencing project: providing services to taxonomists for standard genome sequencing and annotation.</title>
        <authorList>
            <consortium name="The Broad Institute Genomics Platform"/>
            <consortium name="The Broad Institute Genome Sequencing Center for Infectious Disease"/>
            <person name="Wu L."/>
            <person name="Ma J."/>
        </authorList>
    </citation>
    <scope>NUCLEOTIDE SEQUENCE [LARGE SCALE GENOMIC DNA]</scope>
    <source>
        <strain evidence="7">CGMCC 1.19062</strain>
    </source>
</reference>
<evidence type="ECO:0000313" key="6">
    <source>
        <dbReference type="EMBL" id="MFD2264027.1"/>
    </source>
</evidence>
<keyword evidence="4" id="KW-0472">Membrane</keyword>
<dbReference type="CDD" id="cd07989">
    <property type="entry name" value="LPLAT_AGPAT-like"/>
    <property type="match status" value="1"/>
</dbReference>
<name>A0ABW5DSF6_9PROT</name>
<keyword evidence="4" id="KW-0812">Transmembrane</keyword>
<evidence type="ECO:0000259" key="5">
    <source>
        <dbReference type="SMART" id="SM00563"/>
    </source>
</evidence>
<dbReference type="Pfam" id="PF01553">
    <property type="entry name" value="Acyltransferase"/>
    <property type="match status" value="1"/>
</dbReference>
<evidence type="ECO:0000256" key="4">
    <source>
        <dbReference type="SAM" id="Phobius"/>
    </source>
</evidence>
<dbReference type="SMART" id="SM00563">
    <property type="entry name" value="PlsC"/>
    <property type="match status" value="1"/>
</dbReference>
<keyword evidence="4" id="KW-1133">Transmembrane helix</keyword>
<accession>A0ABW5DSF6</accession>
<evidence type="ECO:0000313" key="7">
    <source>
        <dbReference type="Proteomes" id="UP001597295"/>
    </source>
</evidence>